<dbReference type="Gene3D" id="1.10.10.1940">
    <property type="match status" value="1"/>
</dbReference>
<dbReference type="EMBL" id="KN549289">
    <property type="protein sequence ID" value="KHJ98641.1"/>
    <property type="molecule type" value="Genomic_DNA"/>
</dbReference>
<evidence type="ECO:0000259" key="2">
    <source>
        <dbReference type="PROSITE" id="PS51670"/>
    </source>
</evidence>
<gene>
    <name evidence="3" type="ORF">OESDEN_01378</name>
</gene>
<evidence type="ECO:0000313" key="3">
    <source>
        <dbReference type="EMBL" id="KHJ98641.1"/>
    </source>
</evidence>
<protein>
    <submittedName>
        <fullName evidence="3">ShTK domain protein</fullName>
    </submittedName>
</protein>
<proteinExistence type="predicted"/>
<organism evidence="3 4">
    <name type="scientific">Oesophagostomum dentatum</name>
    <name type="common">Nodular worm</name>
    <dbReference type="NCBI Taxonomy" id="61180"/>
    <lineage>
        <taxon>Eukaryota</taxon>
        <taxon>Metazoa</taxon>
        <taxon>Ecdysozoa</taxon>
        <taxon>Nematoda</taxon>
        <taxon>Chromadorea</taxon>
        <taxon>Rhabditida</taxon>
        <taxon>Rhabditina</taxon>
        <taxon>Rhabditomorpha</taxon>
        <taxon>Strongyloidea</taxon>
        <taxon>Strongylidae</taxon>
        <taxon>Oesophagostomum</taxon>
    </lineage>
</organism>
<comment type="caution">
    <text evidence="1">Lacks conserved residue(s) required for the propagation of feature annotation.</text>
</comment>
<dbReference type="SMART" id="SM00254">
    <property type="entry name" value="ShKT"/>
    <property type="match status" value="1"/>
</dbReference>
<sequence length="86" mass="9864">MCRKEVRSFKYPLGRVDKKEFLLAVIDCVDDPAVNCTKLLPQCSDPHYDDLLNNCDSWNNNGFCNSTFYSTETKQTYCNKTCGFCS</sequence>
<dbReference type="OrthoDB" id="5868598at2759"/>
<reference evidence="3 4" key="1">
    <citation type="submission" date="2014-03" db="EMBL/GenBank/DDBJ databases">
        <title>Draft genome of the hookworm Oesophagostomum dentatum.</title>
        <authorList>
            <person name="Mitreva M."/>
        </authorList>
    </citation>
    <scope>NUCLEOTIDE SEQUENCE [LARGE SCALE GENOMIC DNA]</scope>
    <source>
        <strain evidence="3 4">OD-Hann</strain>
    </source>
</reference>
<name>A0A0B1TRF5_OESDE</name>
<dbReference type="Pfam" id="PF01549">
    <property type="entry name" value="ShK"/>
    <property type="match status" value="1"/>
</dbReference>
<dbReference type="PROSITE" id="PS51670">
    <property type="entry name" value="SHKT"/>
    <property type="match status" value="1"/>
</dbReference>
<dbReference type="AlphaFoldDB" id="A0A0B1TRF5"/>
<dbReference type="Proteomes" id="UP000053660">
    <property type="component" value="Unassembled WGS sequence"/>
</dbReference>
<accession>A0A0B1TRF5</accession>
<dbReference type="InterPro" id="IPR003582">
    <property type="entry name" value="ShKT_dom"/>
</dbReference>
<evidence type="ECO:0000313" key="4">
    <source>
        <dbReference type="Proteomes" id="UP000053660"/>
    </source>
</evidence>
<evidence type="ECO:0000256" key="1">
    <source>
        <dbReference type="PROSITE-ProRule" id="PRU01005"/>
    </source>
</evidence>
<feature type="domain" description="ShKT" evidence="2">
    <location>
        <begin position="43"/>
        <end position="85"/>
    </location>
</feature>
<keyword evidence="4" id="KW-1185">Reference proteome</keyword>